<comment type="similarity">
    <text evidence="2">Belongs to the zinc-containing alcohol dehydrogenase family.</text>
</comment>
<evidence type="ECO:0000256" key="8">
    <source>
        <dbReference type="SAM" id="MobiDB-lite"/>
    </source>
</evidence>
<comment type="cofactor">
    <cofactor evidence="1">
        <name>Zn(2+)</name>
        <dbReference type="ChEBI" id="CHEBI:29105"/>
    </cofactor>
</comment>
<dbReference type="Gene3D" id="3.40.50.720">
    <property type="entry name" value="NAD(P)-binding Rossmann-like Domain"/>
    <property type="match status" value="1"/>
</dbReference>
<keyword evidence="12" id="KW-1185">Reference proteome</keyword>
<accession>C7ZM52</accession>
<evidence type="ECO:0000256" key="4">
    <source>
        <dbReference type="ARBA" id="ARBA00022723"/>
    </source>
</evidence>
<dbReference type="SUPFAM" id="SSF50129">
    <property type="entry name" value="GroES-like"/>
    <property type="match status" value="1"/>
</dbReference>
<evidence type="ECO:0000259" key="10">
    <source>
        <dbReference type="Pfam" id="PF08240"/>
    </source>
</evidence>
<dbReference type="InterPro" id="IPR011032">
    <property type="entry name" value="GroES-like_sf"/>
</dbReference>
<name>C7ZM52_FUSV7</name>
<dbReference type="InParanoid" id="C7ZM52"/>
<dbReference type="EMBL" id="GG698949">
    <property type="protein sequence ID" value="EEU34935.1"/>
    <property type="molecule type" value="Genomic_DNA"/>
</dbReference>
<evidence type="ECO:0000313" key="11">
    <source>
        <dbReference type="EMBL" id="EEU34935.1"/>
    </source>
</evidence>
<keyword evidence="6" id="KW-0560">Oxidoreductase</keyword>
<dbReference type="InterPro" id="IPR013149">
    <property type="entry name" value="ADH-like_C"/>
</dbReference>
<feature type="region of interest" description="Disordered" evidence="8">
    <location>
        <begin position="29"/>
        <end position="56"/>
    </location>
</feature>
<dbReference type="KEGG" id="nhe:NECHADRAFT_79799"/>
<dbReference type="Pfam" id="PF08240">
    <property type="entry name" value="ADH_N"/>
    <property type="match status" value="1"/>
</dbReference>
<protein>
    <recommendedName>
        <fullName evidence="3">alcohol dehydrogenase</fullName>
        <ecNumber evidence="3">1.1.1.1</ecNumber>
    </recommendedName>
</protein>
<evidence type="ECO:0000259" key="9">
    <source>
        <dbReference type="Pfam" id="PF00107"/>
    </source>
</evidence>
<dbReference type="InterPro" id="IPR013154">
    <property type="entry name" value="ADH-like_N"/>
</dbReference>
<evidence type="ECO:0000256" key="5">
    <source>
        <dbReference type="ARBA" id="ARBA00022833"/>
    </source>
</evidence>
<feature type="domain" description="Alcohol dehydrogenase-like N-terminal" evidence="10">
    <location>
        <begin position="99"/>
        <end position="207"/>
    </location>
</feature>
<evidence type="ECO:0000313" key="12">
    <source>
        <dbReference type="Proteomes" id="UP000005206"/>
    </source>
</evidence>
<dbReference type="GO" id="GO:0005737">
    <property type="term" value="C:cytoplasm"/>
    <property type="evidence" value="ECO:0007669"/>
    <property type="project" value="TreeGrafter"/>
</dbReference>
<keyword evidence="4" id="KW-0479">Metal-binding</keyword>
<dbReference type="PANTHER" id="PTHR42940:SF3">
    <property type="entry name" value="ALCOHOL DEHYDROGENASE 1-RELATED"/>
    <property type="match status" value="1"/>
</dbReference>
<keyword evidence="7" id="KW-0520">NAD</keyword>
<dbReference type="SUPFAM" id="SSF51735">
    <property type="entry name" value="NAD(P)-binding Rossmann-fold domains"/>
    <property type="match status" value="1"/>
</dbReference>
<dbReference type="Proteomes" id="UP000005206">
    <property type="component" value="Chromosome 5"/>
</dbReference>
<dbReference type="Pfam" id="PF00107">
    <property type="entry name" value="ADH_zinc_N"/>
    <property type="match status" value="1"/>
</dbReference>
<feature type="domain" description="Alcohol dehydrogenase-like C-terminal" evidence="9">
    <location>
        <begin position="252"/>
        <end position="393"/>
    </location>
</feature>
<dbReference type="GO" id="GO:0004022">
    <property type="term" value="F:alcohol dehydrogenase (NAD+) activity"/>
    <property type="evidence" value="ECO:0007669"/>
    <property type="project" value="UniProtKB-EC"/>
</dbReference>
<evidence type="ECO:0000256" key="1">
    <source>
        <dbReference type="ARBA" id="ARBA00001947"/>
    </source>
</evidence>
<dbReference type="EC" id="1.1.1.1" evidence="3"/>
<evidence type="ECO:0000256" key="2">
    <source>
        <dbReference type="ARBA" id="ARBA00008072"/>
    </source>
</evidence>
<keyword evidence="5" id="KW-0862">Zinc</keyword>
<dbReference type="GO" id="GO:0046872">
    <property type="term" value="F:metal ion binding"/>
    <property type="evidence" value="ECO:0007669"/>
    <property type="project" value="UniProtKB-KW"/>
</dbReference>
<proteinExistence type="inferred from homology"/>
<dbReference type="InterPro" id="IPR036291">
    <property type="entry name" value="NAD(P)-bd_dom_sf"/>
</dbReference>
<dbReference type="Gene3D" id="3.90.180.10">
    <property type="entry name" value="Medium-chain alcohol dehydrogenases, catalytic domain"/>
    <property type="match status" value="1"/>
</dbReference>
<evidence type="ECO:0000256" key="7">
    <source>
        <dbReference type="ARBA" id="ARBA00023027"/>
    </source>
</evidence>
<evidence type="ECO:0000256" key="6">
    <source>
        <dbReference type="ARBA" id="ARBA00023002"/>
    </source>
</evidence>
<dbReference type="GeneID" id="9679034"/>
<dbReference type="PANTHER" id="PTHR42940">
    <property type="entry name" value="ALCOHOL DEHYDROGENASE 1-RELATED"/>
    <property type="match status" value="1"/>
</dbReference>
<dbReference type="AlphaFoldDB" id="C7ZM52"/>
<dbReference type="VEuPathDB" id="FungiDB:NECHADRAFT_79799"/>
<evidence type="ECO:0000256" key="3">
    <source>
        <dbReference type="ARBA" id="ARBA00013190"/>
    </source>
</evidence>
<dbReference type="RefSeq" id="XP_003040648.1">
    <property type="nucleotide sequence ID" value="XM_003040602.1"/>
</dbReference>
<dbReference type="eggNOG" id="KOG0023">
    <property type="taxonomic scope" value="Eukaryota"/>
</dbReference>
<feature type="compositionally biased region" description="Polar residues" evidence="8">
    <location>
        <begin position="30"/>
        <end position="42"/>
    </location>
</feature>
<organism evidence="11 12">
    <name type="scientific">Fusarium vanettenii (strain ATCC MYA-4622 / CBS 123669 / FGSC 9596 / NRRL 45880 / 77-13-4)</name>
    <name type="common">Fusarium solani subsp. pisi</name>
    <dbReference type="NCBI Taxonomy" id="660122"/>
    <lineage>
        <taxon>Eukaryota</taxon>
        <taxon>Fungi</taxon>
        <taxon>Dikarya</taxon>
        <taxon>Ascomycota</taxon>
        <taxon>Pezizomycotina</taxon>
        <taxon>Sordariomycetes</taxon>
        <taxon>Hypocreomycetidae</taxon>
        <taxon>Hypocreales</taxon>
        <taxon>Nectriaceae</taxon>
        <taxon>Fusarium</taxon>
        <taxon>Fusarium solani species complex</taxon>
        <taxon>Fusarium vanettenii</taxon>
    </lineage>
</organism>
<dbReference type="HOGENOM" id="CLU_026673_20_1_1"/>
<dbReference type="OrthoDB" id="1879366at2759"/>
<gene>
    <name evidence="11" type="ORF">NECHADRAFT_79799</name>
</gene>
<dbReference type="STRING" id="660122.C7ZM52"/>
<reference evidence="11 12" key="1">
    <citation type="journal article" date="2009" name="PLoS Genet.">
        <title>The genome of Nectria haematococca: contribution of supernumerary chromosomes to gene expansion.</title>
        <authorList>
            <person name="Coleman J.J."/>
            <person name="Rounsley S.D."/>
            <person name="Rodriguez-Carres M."/>
            <person name="Kuo A."/>
            <person name="Wasmann C.C."/>
            <person name="Grimwood J."/>
            <person name="Schmutz J."/>
            <person name="Taga M."/>
            <person name="White G.J."/>
            <person name="Zhou S."/>
            <person name="Schwartz D.C."/>
            <person name="Freitag M."/>
            <person name="Ma L.J."/>
            <person name="Danchin E.G."/>
            <person name="Henrissat B."/>
            <person name="Coutinho P.M."/>
            <person name="Nelson D.R."/>
            <person name="Straney D."/>
            <person name="Napoli C.A."/>
            <person name="Barker B.M."/>
            <person name="Gribskov M."/>
            <person name="Rep M."/>
            <person name="Kroken S."/>
            <person name="Molnar I."/>
            <person name="Rensing C."/>
            <person name="Kennell J.C."/>
            <person name="Zamora J."/>
            <person name="Farman M.L."/>
            <person name="Selker E.U."/>
            <person name="Salamov A."/>
            <person name="Shapiro H."/>
            <person name="Pangilinan J."/>
            <person name="Lindquist E."/>
            <person name="Lamers C."/>
            <person name="Grigoriev I.V."/>
            <person name="Geiser D.M."/>
            <person name="Covert S.F."/>
            <person name="Temporini E."/>
            <person name="Vanetten H.D."/>
        </authorList>
    </citation>
    <scope>NUCLEOTIDE SEQUENCE [LARGE SCALE GENOMIC DNA]</scope>
    <source>
        <strain evidence="12">ATCC MYA-4622 / CBS 123669 / FGSC 9596 / NRRL 45880 / 77-13-4</strain>
    </source>
</reference>
<sequence>MLEALPSRRHEVASFRYFDFRQNESDTPVVYSTQDESRQQGPATHDASIGSKVGVSGRPEPTLYSATAMPKTQYAIVTPHVQPKLNLQLQEIPVDNPRPGEATVKVEWSGLCASDIYFSTGRDPVACSRNHIAGHEGIGHIVLSHDPSQIGRAVGMRFLAHSCGTCCYCLRGVPESCPKQLCFPTYVNGTYRQFLNVPYKMLTWLPDWVFAHPTPAIFTAALCSGSAALKALKKAALRPGDVVVILGIGGQIGYLAGLMAKKVFRARVIGVDLAMKGDFPTVAEASDRFIPLGGDDCLAGQPDLSSQIISACTQLRGDDLYPRKANAVIAASSTIGSFQSLPSFICDGGSIILVGAPSGSVKFDVEEIVVRQLSIHGSLMGDERESYQVMELIRSGKITPTITEIQLKDVPRYMSKFVASQNQGKVVARINSPSVESWKAENTSEMN</sequence>